<dbReference type="Proteomes" id="UP000468638">
    <property type="component" value="Unassembled WGS sequence"/>
</dbReference>
<proteinExistence type="predicted"/>
<gene>
    <name evidence="1" type="ORF">GLW05_17865</name>
</gene>
<evidence type="ECO:0000313" key="2">
    <source>
        <dbReference type="Proteomes" id="UP000468638"/>
    </source>
</evidence>
<accession>A0A6I5A576</accession>
<protein>
    <submittedName>
        <fullName evidence="1">Uncharacterized protein</fullName>
    </submittedName>
</protein>
<comment type="caution">
    <text evidence="1">The sequence shown here is derived from an EMBL/GenBank/DDBJ whole genome shotgun (WGS) entry which is preliminary data.</text>
</comment>
<dbReference type="RefSeq" id="WP_160850407.1">
    <property type="nucleotide sequence ID" value="NZ_WMEQ01000017.1"/>
</dbReference>
<organism evidence="1 2">
    <name type="scientific">Pontibacillus yanchengensis</name>
    <dbReference type="NCBI Taxonomy" id="462910"/>
    <lineage>
        <taxon>Bacteria</taxon>
        <taxon>Bacillati</taxon>
        <taxon>Bacillota</taxon>
        <taxon>Bacilli</taxon>
        <taxon>Bacillales</taxon>
        <taxon>Bacillaceae</taxon>
        <taxon>Pontibacillus</taxon>
    </lineage>
</organism>
<name>A0A6I5A576_9BACI</name>
<sequence>MSKSVFMTSDSIMSHALTADNLMIAKVLHDHGTPLDGELWFWSDVHFRENSIFEEALSKVFDDARVQFDEERDAFRIWVKDIQEVQEWCYLRNHFTDKKPSTQIEQDENGLLTLLSFTCEYYLDLELNGRFTEDGIVIECEEDTVIAGVTNYQYIRQLLEFKKEFEKRLLKWRN</sequence>
<evidence type="ECO:0000313" key="1">
    <source>
        <dbReference type="EMBL" id="MYL35450.1"/>
    </source>
</evidence>
<dbReference type="OrthoDB" id="2967577at2"/>
<dbReference type="AlphaFoldDB" id="A0A6I5A576"/>
<reference evidence="1 2" key="1">
    <citation type="submission" date="2019-11" db="EMBL/GenBank/DDBJ databases">
        <title>Genome sequences of 17 halophilic strains isolated from different environments.</title>
        <authorList>
            <person name="Furrow R.E."/>
        </authorList>
    </citation>
    <scope>NUCLEOTIDE SEQUENCE [LARGE SCALE GENOMIC DNA]</scope>
    <source>
        <strain evidence="1 2">22514_16_FS</strain>
    </source>
</reference>
<dbReference type="EMBL" id="WMEQ01000017">
    <property type="protein sequence ID" value="MYL35450.1"/>
    <property type="molecule type" value="Genomic_DNA"/>
</dbReference>